<accession>A0A6S6UAQ8</accession>
<dbReference type="EMBL" id="CACVAQ010000440">
    <property type="protein sequence ID" value="CAA6828818.1"/>
    <property type="molecule type" value="Genomic_DNA"/>
</dbReference>
<reference evidence="2" key="1">
    <citation type="submission" date="2020-01" db="EMBL/GenBank/DDBJ databases">
        <authorList>
            <person name="Meier V. D."/>
            <person name="Meier V D."/>
        </authorList>
    </citation>
    <scope>NUCLEOTIDE SEQUENCE</scope>
    <source>
        <strain evidence="2">HLG_WM_MAG_10</strain>
    </source>
</reference>
<evidence type="ECO:0000313" key="2">
    <source>
        <dbReference type="EMBL" id="CAA6828818.1"/>
    </source>
</evidence>
<feature type="chain" id="PRO_5027535862" evidence="1">
    <location>
        <begin position="18"/>
        <end position="303"/>
    </location>
</feature>
<gene>
    <name evidence="2" type="ORF">HELGO_WM56187</name>
</gene>
<protein>
    <submittedName>
        <fullName evidence="2">Uncharacterized protein</fullName>
    </submittedName>
</protein>
<dbReference type="AlphaFoldDB" id="A0A6S6UAQ8"/>
<organism evidence="2">
    <name type="scientific">uncultured Aureispira sp</name>
    <dbReference type="NCBI Taxonomy" id="1331704"/>
    <lineage>
        <taxon>Bacteria</taxon>
        <taxon>Pseudomonadati</taxon>
        <taxon>Bacteroidota</taxon>
        <taxon>Saprospiria</taxon>
        <taxon>Saprospirales</taxon>
        <taxon>Saprospiraceae</taxon>
        <taxon>Aureispira</taxon>
        <taxon>environmental samples</taxon>
    </lineage>
</organism>
<name>A0A6S6UAQ8_9BACT</name>
<proteinExistence type="predicted"/>
<sequence>MKLIALLFLISPCFIQAQSGYTRWHFIQEGTEIHLAGNYKEKKVYGSRTGVKSDLKLSQIQQYEKGRLVKDKVYIDYPTLMYDIVLNYQKDGTAIGMNLEDSSAVTYAFTKTNKLRYYVVDEQHELHVVYTYNDAGDLIRCKDCLAPFEEHNWCAYYRYAYNNKNQLIGVASYKLKKGAEVDTKTLFEADSLVYENDLLKVRWTLDTAGEAVQKASYSYDKKGLLLKEHSTQLGVDENSRSYLKSYTYHCNRQLKSLEEAYYTNDSLDGKQISKYNKKGNKIKQESYRGDGKRTKLYFMKYKG</sequence>
<feature type="signal peptide" evidence="1">
    <location>
        <begin position="1"/>
        <end position="17"/>
    </location>
</feature>
<evidence type="ECO:0000256" key="1">
    <source>
        <dbReference type="SAM" id="SignalP"/>
    </source>
</evidence>
<keyword evidence="1" id="KW-0732">Signal</keyword>